<evidence type="ECO:0000313" key="1">
    <source>
        <dbReference type="EMBL" id="CAG8603353.1"/>
    </source>
</evidence>
<feature type="non-terminal residue" evidence="1">
    <location>
        <position position="1"/>
    </location>
</feature>
<proteinExistence type="predicted"/>
<gene>
    <name evidence="1" type="ORF">RPERSI_LOCUS6007</name>
</gene>
<reference evidence="1" key="1">
    <citation type="submission" date="2021-06" db="EMBL/GenBank/DDBJ databases">
        <authorList>
            <person name="Kallberg Y."/>
            <person name="Tangrot J."/>
            <person name="Rosling A."/>
        </authorList>
    </citation>
    <scope>NUCLEOTIDE SEQUENCE</scope>
    <source>
        <strain evidence="1">MA461A</strain>
    </source>
</reference>
<protein>
    <submittedName>
        <fullName evidence="1">35985_t:CDS:1</fullName>
    </submittedName>
</protein>
<sequence>SSYYSSEFGFEDTIPYIEYVSNSSSCEGRGYDPRYMMVNRAISSGTTTFYPSSGVTVPYDDISEISSVINTIGGTLGQNTVYTTQENTRYNSSIDAINTINGTLGQNTVYTTQENTNAINTFDSTLGQNMVYTTQENTSAINTIDGTLGQNTVYTTQENTRAAKIKDLEKMIQYLTEENNKLKMIMPVEINLKKKVQDLTEENRDLKKRFKILRKKITS</sequence>
<keyword evidence="2" id="KW-1185">Reference proteome</keyword>
<evidence type="ECO:0000313" key="2">
    <source>
        <dbReference type="Proteomes" id="UP000789920"/>
    </source>
</evidence>
<organism evidence="1 2">
    <name type="scientific">Racocetra persica</name>
    <dbReference type="NCBI Taxonomy" id="160502"/>
    <lineage>
        <taxon>Eukaryota</taxon>
        <taxon>Fungi</taxon>
        <taxon>Fungi incertae sedis</taxon>
        <taxon>Mucoromycota</taxon>
        <taxon>Glomeromycotina</taxon>
        <taxon>Glomeromycetes</taxon>
        <taxon>Diversisporales</taxon>
        <taxon>Gigasporaceae</taxon>
        <taxon>Racocetra</taxon>
    </lineage>
</organism>
<accession>A0ACA9MQR2</accession>
<comment type="caution">
    <text evidence="1">The sequence shown here is derived from an EMBL/GenBank/DDBJ whole genome shotgun (WGS) entry which is preliminary data.</text>
</comment>
<name>A0ACA9MQR2_9GLOM</name>
<dbReference type="EMBL" id="CAJVQC010009330">
    <property type="protein sequence ID" value="CAG8603353.1"/>
    <property type="molecule type" value="Genomic_DNA"/>
</dbReference>
<dbReference type="Proteomes" id="UP000789920">
    <property type="component" value="Unassembled WGS sequence"/>
</dbReference>